<dbReference type="AlphaFoldDB" id="A0A7M3MFG2"/>
<dbReference type="Proteomes" id="UP000448292">
    <property type="component" value="Unassembled WGS sequence"/>
</dbReference>
<evidence type="ECO:0000259" key="3">
    <source>
        <dbReference type="PROSITE" id="PS51664"/>
    </source>
</evidence>
<evidence type="ECO:0000256" key="2">
    <source>
        <dbReference type="SAM" id="MobiDB-lite"/>
    </source>
</evidence>
<dbReference type="RefSeq" id="WP_144302982.1">
    <property type="nucleotide sequence ID" value="NZ_QMIE01000007.1"/>
</dbReference>
<protein>
    <recommendedName>
        <fullName evidence="3">YcaO domain-containing protein</fullName>
    </recommendedName>
</protein>
<name>A0A7M3MFG2_9BACT</name>
<feature type="region of interest" description="Disordered" evidence="2">
    <location>
        <begin position="1"/>
        <end position="21"/>
    </location>
</feature>
<accession>A0A7M3MFG2</accession>
<reference evidence="4 5" key="1">
    <citation type="submission" date="2018-06" db="EMBL/GenBank/DDBJ databases">
        <title>Complete genome of Desulfovibrio indonesiensis P37SLT.</title>
        <authorList>
            <person name="Crispim J.S."/>
            <person name="Vidigal P.M.P."/>
            <person name="Silva L.C.F."/>
            <person name="Laguardia C.N."/>
            <person name="Araujo L.C."/>
            <person name="Dias R.S."/>
            <person name="Sousa M.P."/>
            <person name="Paula S.O."/>
            <person name="Silva C."/>
        </authorList>
    </citation>
    <scope>NUCLEOTIDE SEQUENCE [LARGE SCALE GENOMIC DNA]</scope>
    <source>
        <strain evidence="4 5">P37SLT</strain>
    </source>
</reference>
<dbReference type="InterPro" id="IPR019734">
    <property type="entry name" value="TPR_rpt"/>
</dbReference>
<proteinExistence type="predicted"/>
<keyword evidence="1" id="KW-0802">TPR repeat</keyword>
<dbReference type="Pfam" id="PF13432">
    <property type="entry name" value="TPR_16"/>
    <property type="match status" value="1"/>
</dbReference>
<dbReference type="Gene3D" id="1.25.40.10">
    <property type="entry name" value="Tetratricopeptide repeat domain"/>
    <property type="match status" value="1"/>
</dbReference>
<dbReference type="Pfam" id="PF02624">
    <property type="entry name" value="YcaO"/>
    <property type="match status" value="1"/>
</dbReference>
<dbReference type="EMBL" id="QMIE01000007">
    <property type="protein sequence ID" value="TVM17399.1"/>
    <property type="molecule type" value="Genomic_DNA"/>
</dbReference>
<dbReference type="Gene3D" id="3.30.160.660">
    <property type="match status" value="1"/>
</dbReference>
<dbReference type="PANTHER" id="PTHR37809">
    <property type="entry name" value="RIBOSOMAL PROTEIN S12 METHYLTHIOTRANSFERASE ACCESSORY FACTOR YCAO"/>
    <property type="match status" value="1"/>
</dbReference>
<dbReference type="SMART" id="SM00028">
    <property type="entry name" value="TPR"/>
    <property type="match status" value="4"/>
</dbReference>
<evidence type="ECO:0000313" key="4">
    <source>
        <dbReference type="EMBL" id="TVM17399.1"/>
    </source>
</evidence>
<feature type="domain" description="YcaO" evidence="3">
    <location>
        <begin position="75"/>
        <end position="431"/>
    </location>
</feature>
<dbReference type="InterPro" id="IPR011990">
    <property type="entry name" value="TPR-like_helical_dom_sf"/>
</dbReference>
<evidence type="ECO:0000313" key="5">
    <source>
        <dbReference type="Proteomes" id="UP000448292"/>
    </source>
</evidence>
<evidence type="ECO:0000256" key="1">
    <source>
        <dbReference type="PROSITE-ProRule" id="PRU00339"/>
    </source>
</evidence>
<feature type="repeat" description="TPR" evidence="1">
    <location>
        <begin position="533"/>
        <end position="566"/>
    </location>
</feature>
<dbReference type="OrthoDB" id="5380721at2"/>
<dbReference type="PROSITE" id="PS51664">
    <property type="entry name" value="YCAO"/>
    <property type="match status" value="1"/>
</dbReference>
<dbReference type="SUPFAM" id="SSF48452">
    <property type="entry name" value="TPR-like"/>
    <property type="match status" value="1"/>
</dbReference>
<organism evidence="4 5">
    <name type="scientific">Oceanidesulfovibrio indonesiensis</name>
    <dbReference type="NCBI Taxonomy" id="54767"/>
    <lineage>
        <taxon>Bacteria</taxon>
        <taxon>Pseudomonadati</taxon>
        <taxon>Thermodesulfobacteriota</taxon>
        <taxon>Desulfovibrionia</taxon>
        <taxon>Desulfovibrionales</taxon>
        <taxon>Desulfovibrionaceae</taxon>
        <taxon>Oceanidesulfovibrio</taxon>
    </lineage>
</organism>
<sequence>MIRIAPCPKGYTRDQDKTNPPTETVARVKKIMAAKGRDILAETRRIDTGRLDIPVYLSICGEAAKRVMPTRKQMGKGASPEQAEASALMELVERFSFFSFWEDADFKALTYSEAMEEAEDRGLPPVMPVSEILASVHENLPEEDALRVLDTMRWLFYPATALGEDRETLAPLDWFKVLGEFNGTCAGNATAESLLQGGCELIERHVCALWDRDHRETPTIRHESLQDPVLVQLLRKFTDRSIQVVLKDFTMDMPAPTVAAAAYDPNTFPDRSEIVFTAGTAASPVKAAIRALTEVAQLAGDFETGSVYEASGLPKLESPEEFEALAKGPQVDLDSLPSIEDGDIADELSALCQGLKAKGLTYYAVDMTRPELELPAHYGFVPGLDFRERDIHPSIGLFVGRLLAEVANPEDAERGLATIAEVYGEDAFFMPFFRGMLSLRQGQLLAAEQWFQEAEPIQPDDDKKALAAFYIGYVKTLMEDWEGSIPCLDRAIALSKEVKEYFNLRGVAKFKRAMYDEAACDFEAVLGLDKGSAMDIANLGVCNRHLGNPDKAMELLSAALELDPSLEYARKHLDELNADQ</sequence>
<dbReference type="InterPro" id="IPR003776">
    <property type="entry name" value="YcaO-like_dom"/>
</dbReference>
<dbReference type="PANTHER" id="PTHR37809:SF1">
    <property type="entry name" value="RIBOSOMAL PROTEIN S12 METHYLTHIOTRANSFERASE ACCESSORY FACTOR YCAO"/>
    <property type="match status" value="1"/>
</dbReference>
<dbReference type="PROSITE" id="PS50005">
    <property type="entry name" value="TPR"/>
    <property type="match status" value="1"/>
</dbReference>
<dbReference type="NCBIfam" id="TIGR00702">
    <property type="entry name" value="YcaO-type kinase domain"/>
    <property type="match status" value="1"/>
</dbReference>
<comment type="caution">
    <text evidence="4">The sequence shown here is derived from an EMBL/GenBank/DDBJ whole genome shotgun (WGS) entry which is preliminary data.</text>
</comment>
<keyword evidence="5" id="KW-1185">Reference proteome</keyword>
<gene>
    <name evidence="4" type="ORF">DPQ33_09515</name>
</gene>